<dbReference type="GO" id="GO:0033270">
    <property type="term" value="C:paranode region of axon"/>
    <property type="evidence" value="ECO:0007669"/>
    <property type="project" value="TreeGrafter"/>
</dbReference>
<gene>
    <name evidence="11" type="ORF">J4Q44_G00372410</name>
</gene>
<dbReference type="GO" id="GO:0033269">
    <property type="term" value="C:internode region of axon"/>
    <property type="evidence" value="ECO:0007669"/>
    <property type="project" value="TreeGrafter"/>
</dbReference>
<feature type="compositionally biased region" description="Polar residues" evidence="10">
    <location>
        <begin position="241"/>
        <end position="257"/>
    </location>
</feature>
<organism evidence="11 12">
    <name type="scientific">Coregonus suidteri</name>
    <dbReference type="NCBI Taxonomy" id="861788"/>
    <lineage>
        <taxon>Eukaryota</taxon>
        <taxon>Metazoa</taxon>
        <taxon>Chordata</taxon>
        <taxon>Craniata</taxon>
        <taxon>Vertebrata</taxon>
        <taxon>Euteleostomi</taxon>
        <taxon>Actinopterygii</taxon>
        <taxon>Neopterygii</taxon>
        <taxon>Teleostei</taxon>
        <taxon>Protacanthopterygii</taxon>
        <taxon>Salmoniformes</taxon>
        <taxon>Salmonidae</taxon>
        <taxon>Coregoninae</taxon>
        <taxon>Coregonus</taxon>
    </lineage>
</organism>
<dbReference type="GO" id="GO:0008360">
    <property type="term" value="P:regulation of cell shape"/>
    <property type="evidence" value="ECO:0007669"/>
    <property type="project" value="InterPro"/>
</dbReference>
<evidence type="ECO:0000256" key="2">
    <source>
        <dbReference type="ARBA" id="ARBA00011216"/>
    </source>
</evidence>
<dbReference type="GO" id="GO:0001763">
    <property type="term" value="P:morphogenesis of a branching structure"/>
    <property type="evidence" value="ECO:0007669"/>
    <property type="project" value="TreeGrafter"/>
</dbReference>
<feature type="compositionally biased region" description="Basic and acidic residues" evidence="10">
    <location>
        <begin position="291"/>
        <end position="303"/>
    </location>
</feature>
<evidence type="ECO:0000256" key="7">
    <source>
        <dbReference type="ARBA" id="ARBA00025213"/>
    </source>
</evidence>
<dbReference type="GO" id="GO:0031344">
    <property type="term" value="P:regulation of cell projection organization"/>
    <property type="evidence" value="ECO:0007669"/>
    <property type="project" value="TreeGrafter"/>
</dbReference>
<evidence type="ECO:0000256" key="9">
    <source>
        <dbReference type="ARBA" id="ARBA00031224"/>
    </source>
</evidence>
<dbReference type="GO" id="GO:0043025">
    <property type="term" value="C:neuronal cell body"/>
    <property type="evidence" value="ECO:0007669"/>
    <property type="project" value="TreeGrafter"/>
</dbReference>
<evidence type="ECO:0000313" key="11">
    <source>
        <dbReference type="EMBL" id="KAK6292656.1"/>
    </source>
</evidence>
<comment type="caution">
    <text evidence="11">The sequence shown here is derived from an EMBL/GenBank/DDBJ whole genome shotgun (WGS) entry which is preliminary data.</text>
</comment>
<evidence type="ECO:0000256" key="1">
    <source>
        <dbReference type="ARBA" id="ARBA00004245"/>
    </source>
</evidence>
<dbReference type="GO" id="GO:0051015">
    <property type="term" value="F:actin filament binding"/>
    <property type="evidence" value="ECO:0007669"/>
    <property type="project" value="InterPro"/>
</dbReference>
<name>A0AAN8QAM3_9TELE</name>
<keyword evidence="5" id="KW-0009">Actin-binding</keyword>
<reference evidence="11 12" key="1">
    <citation type="submission" date="2021-04" db="EMBL/GenBank/DDBJ databases">
        <authorList>
            <person name="De Guttry C."/>
            <person name="Zahm M."/>
            <person name="Klopp C."/>
            <person name="Cabau C."/>
            <person name="Louis A."/>
            <person name="Berthelot C."/>
            <person name="Parey E."/>
            <person name="Roest Crollius H."/>
            <person name="Montfort J."/>
            <person name="Robinson-Rechavi M."/>
            <person name="Bucao C."/>
            <person name="Bouchez O."/>
            <person name="Gislard M."/>
            <person name="Lluch J."/>
            <person name="Milhes M."/>
            <person name="Lampietro C."/>
            <person name="Lopez Roques C."/>
            <person name="Donnadieu C."/>
            <person name="Braasch I."/>
            <person name="Desvignes T."/>
            <person name="Postlethwait J."/>
            <person name="Bobe J."/>
            <person name="Wedekind C."/>
            <person name="Guiguen Y."/>
        </authorList>
    </citation>
    <scope>NUCLEOTIDE SEQUENCE [LARGE SCALE GENOMIC DNA]</scope>
    <source>
        <strain evidence="11">Cs_M1</strain>
        <tissue evidence="11">Blood</tissue>
    </source>
</reference>
<protein>
    <recommendedName>
        <fullName evidence="8">Ermin</fullName>
    </recommendedName>
    <alternativeName>
        <fullName evidence="9">Juxtanodin</fullName>
    </alternativeName>
</protein>
<dbReference type="InterPro" id="IPR045346">
    <property type="entry name" value="Ermin"/>
</dbReference>
<keyword evidence="3" id="KW-0963">Cytoplasm</keyword>
<evidence type="ECO:0000256" key="4">
    <source>
        <dbReference type="ARBA" id="ARBA00022553"/>
    </source>
</evidence>
<dbReference type="Proteomes" id="UP001356427">
    <property type="component" value="Unassembled WGS sequence"/>
</dbReference>
<comment type="function">
    <text evidence="7">Plays a role in cytoskeletal rearrangements during the late wrapping and/or compaction phases of myelinogenesis as well as in maintenance and stability of myelin sheath in the adult. May play an important role in late-stage oligodendroglia maturation, myelin/Ranvier node formation during CNS development, and in the maintenance and plasticity of related structures in the mature CNS.</text>
</comment>
<dbReference type="AlphaFoldDB" id="A0AAN8QAM3"/>
<evidence type="ECO:0000256" key="10">
    <source>
        <dbReference type="SAM" id="MobiDB-lite"/>
    </source>
</evidence>
<comment type="subunit">
    <text evidence="2">Binds actin.</text>
</comment>
<evidence type="ECO:0000256" key="6">
    <source>
        <dbReference type="ARBA" id="ARBA00023212"/>
    </source>
</evidence>
<dbReference type="PANTHER" id="PTHR47137:SF1">
    <property type="entry name" value="ERMIN"/>
    <property type="match status" value="1"/>
</dbReference>
<dbReference type="GO" id="GO:0030175">
    <property type="term" value="C:filopodium"/>
    <property type="evidence" value="ECO:0007669"/>
    <property type="project" value="TreeGrafter"/>
</dbReference>
<dbReference type="InterPro" id="IPR008954">
    <property type="entry name" value="Moesin_tail_sf"/>
</dbReference>
<dbReference type="GO" id="GO:0005938">
    <property type="term" value="C:cell cortex"/>
    <property type="evidence" value="ECO:0007669"/>
    <property type="project" value="TreeGrafter"/>
</dbReference>
<evidence type="ECO:0000256" key="5">
    <source>
        <dbReference type="ARBA" id="ARBA00023203"/>
    </source>
</evidence>
<evidence type="ECO:0000313" key="12">
    <source>
        <dbReference type="Proteomes" id="UP001356427"/>
    </source>
</evidence>
<evidence type="ECO:0000256" key="3">
    <source>
        <dbReference type="ARBA" id="ARBA00022490"/>
    </source>
</evidence>
<dbReference type="GO" id="GO:0043209">
    <property type="term" value="C:myelin sheath"/>
    <property type="evidence" value="ECO:0007669"/>
    <property type="project" value="TreeGrafter"/>
</dbReference>
<feature type="compositionally biased region" description="Polar residues" evidence="10">
    <location>
        <begin position="270"/>
        <end position="280"/>
    </location>
</feature>
<dbReference type="PANTHER" id="PTHR47137">
    <property type="entry name" value="ERMIN"/>
    <property type="match status" value="1"/>
</dbReference>
<dbReference type="EMBL" id="JAGTTL010000038">
    <property type="protein sequence ID" value="KAK6292656.1"/>
    <property type="molecule type" value="Genomic_DNA"/>
</dbReference>
<dbReference type="Gene3D" id="6.10.360.10">
    <property type="match status" value="1"/>
</dbReference>
<dbReference type="GO" id="GO:0005856">
    <property type="term" value="C:cytoskeleton"/>
    <property type="evidence" value="ECO:0007669"/>
    <property type="project" value="UniProtKB-SubCell"/>
</dbReference>
<comment type="subcellular location">
    <subcellularLocation>
        <location evidence="1">Cytoplasm</location>
        <location evidence="1">Cytoskeleton</location>
    </subcellularLocation>
</comment>
<dbReference type="GO" id="GO:0007015">
    <property type="term" value="P:actin filament organization"/>
    <property type="evidence" value="ECO:0007669"/>
    <property type="project" value="InterPro"/>
</dbReference>
<feature type="region of interest" description="Disordered" evidence="10">
    <location>
        <begin position="107"/>
        <end position="303"/>
    </location>
</feature>
<keyword evidence="12" id="KW-1185">Reference proteome</keyword>
<keyword evidence="4" id="KW-0597">Phosphoprotein</keyword>
<accession>A0AAN8QAM3</accession>
<evidence type="ECO:0000256" key="8">
    <source>
        <dbReference type="ARBA" id="ARBA00026168"/>
    </source>
</evidence>
<feature type="compositionally biased region" description="Polar residues" evidence="10">
    <location>
        <begin position="136"/>
        <end position="167"/>
    </location>
</feature>
<proteinExistence type="predicted"/>
<dbReference type="GO" id="GO:0070062">
    <property type="term" value="C:extracellular exosome"/>
    <property type="evidence" value="ECO:0007669"/>
    <property type="project" value="TreeGrafter"/>
</dbReference>
<dbReference type="Pfam" id="PF20491">
    <property type="entry name" value="Ermin"/>
    <property type="match status" value="1"/>
</dbReference>
<keyword evidence="6" id="KW-0206">Cytoskeleton</keyword>
<sequence length="303" mass="32601">MDREESIPPSLDLEVDGMEGNMNRVASQVVEIISGMSLGAIQSLEQAVERAMEEEGDDSVFYDEGDAPLDWEGRSCPLVCGSTEKSAQPQNGKVSLLKAETAGVVMENGMNGTGKDPITDGGDTRSSALSDKGDTGSLQHTNSALTEPQTSTAQTETLAEIPTQTLAEPQKHPVQDTLTNKASAAHKMEVKDTQEQAPVTTPLSVPEEEAQLNREAEAPCSSGDEPNSVSQDEEDTDKGSQDSLACQGTSSKSSEGQKSGRPRRKKSSDHNTSSKYSTVSYRKIRKGNTRQKIDEFESRMMNL</sequence>